<proteinExistence type="predicted"/>
<dbReference type="EMBL" id="AHNR02000063">
    <property type="protein sequence ID" value="EKR53659.1"/>
    <property type="molecule type" value="Genomic_DNA"/>
</dbReference>
<dbReference type="AlphaFoldDB" id="A0A0E2D0W0"/>
<accession>A0A0E2D0W0</accession>
<organism evidence="1 2">
    <name type="scientific">Leptospira interrogans str. UI 12758</name>
    <dbReference type="NCBI Taxonomy" id="1049938"/>
    <lineage>
        <taxon>Bacteria</taxon>
        <taxon>Pseudomonadati</taxon>
        <taxon>Spirochaetota</taxon>
        <taxon>Spirochaetia</taxon>
        <taxon>Leptospirales</taxon>
        <taxon>Leptospiraceae</taxon>
        <taxon>Leptospira</taxon>
    </lineage>
</organism>
<comment type="caution">
    <text evidence="1">The sequence shown here is derived from an EMBL/GenBank/DDBJ whole genome shotgun (WGS) entry which is preliminary data.</text>
</comment>
<sequence length="42" mass="4888">MSSHIIEIRASHSKKWEFLELHKFGGQVLKSKLIHDILFLIG</sequence>
<gene>
    <name evidence="1" type="ORF">LEP1GSC105_0511</name>
</gene>
<protein>
    <submittedName>
        <fullName evidence="1">Uncharacterized protein</fullName>
    </submittedName>
</protein>
<evidence type="ECO:0000313" key="2">
    <source>
        <dbReference type="Proteomes" id="UP000001340"/>
    </source>
</evidence>
<name>A0A0E2D0W0_LEPIR</name>
<evidence type="ECO:0000313" key="1">
    <source>
        <dbReference type="EMBL" id="EKR53659.1"/>
    </source>
</evidence>
<dbReference type="Proteomes" id="UP000001340">
    <property type="component" value="Unassembled WGS sequence"/>
</dbReference>
<reference evidence="1 2" key="1">
    <citation type="submission" date="2012-10" db="EMBL/GenBank/DDBJ databases">
        <authorList>
            <person name="Harkins D.M."/>
            <person name="Durkin A.S."/>
            <person name="Brinkac L.M."/>
            <person name="Haft D.H."/>
            <person name="Selengut J.D."/>
            <person name="Sanka R."/>
            <person name="DePew J."/>
            <person name="Purushe J."/>
            <person name="Chanthongthip A."/>
            <person name="Lattana O."/>
            <person name="Phetsouvanh R."/>
            <person name="Newton P.N."/>
            <person name="Vinetz J.M."/>
            <person name="Sutton G.G."/>
            <person name="Nierman W.C."/>
            <person name="Fouts D.E."/>
        </authorList>
    </citation>
    <scope>NUCLEOTIDE SEQUENCE [LARGE SCALE GENOMIC DNA]</scope>
    <source>
        <strain evidence="1 2">UI 12758</strain>
    </source>
</reference>